<organism evidence="3">
    <name type="scientific">Pyrodinium bahamense</name>
    <dbReference type="NCBI Taxonomy" id="73915"/>
    <lineage>
        <taxon>Eukaryota</taxon>
        <taxon>Sar</taxon>
        <taxon>Alveolata</taxon>
        <taxon>Dinophyceae</taxon>
        <taxon>Gonyaulacales</taxon>
        <taxon>Pyrocystaceae</taxon>
        <taxon>Pyrodinium</taxon>
    </lineage>
</organism>
<dbReference type="AlphaFoldDB" id="A0A7S0A8U1"/>
<keyword evidence="2" id="KW-0732">Signal</keyword>
<dbReference type="EMBL" id="HBEG01019099">
    <property type="protein sequence ID" value="CAD8356223.1"/>
    <property type="molecule type" value="Transcribed_RNA"/>
</dbReference>
<sequence length="145" mass="14871">MASNASLALLLAVATDVCTDDFRPHMATSLLAQFSSPARHDAYGAKMAGVAWRWRDSARAPEEEEEEEQQQQEPAPEAKPQKGAGRGAQGRGGGAAGRGGRAAAIGSGDAVGAGGRAATAAAAHPDREPRPAPSGRRMGKKGLRC</sequence>
<feature type="chain" id="PRO_5031294435" evidence="2">
    <location>
        <begin position="20"/>
        <end position="145"/>
    </location>
</feature>
<feature type="compositionally biased region" description="Gly residues" evidence="1">
    <location>
        <begin position="84"/>
        <end position="100"/>
    </location>
</feature>
<proteinExistence type="predicted"/>
<protein>
    <submittedName>
        <fullName evidence="3">Uncharacterized protein</fullName>
    </submittedName>
</protein>
<gene>
    <name evidence="3" type="ORF">PBAH0796_LOCUS11590</name>
</gene>
<accession>A0A7S0A8U1</accession>
<name>A0A7S0A8U1_9DINO</name>
<feature type="signal peptide" evidence="2">
    <location>
        <begin position="1"/>
        <end position="19"/>
    </location>
</feature>
<evidence type="ECO:0000256" key="2">
    <source>
        <dbReference type="SAM" id="SignalP"/>
    </source>
</evidence>
<evidence type="ECO:0000313" key="3">
    <source>
        <dbReference type="EMBL" id="CAD8356223.1"/>
    </source>
</evidence>
<evidence type="ECO:0000256" key="1">
    <source>
        <dbReference type="SAM" id="MobiDB-lite"/>
    </source>
</evidence>
<reference evidence="3" key="1">
    <citation type="submission" date="2021-01" db="EMBL/GenBank/DDBJ databases">
        <authorList>
            <person name="Corre E."/>
            <person name="Pelletier E."/>
            <person name="Niang G."/>
            <person name="Scheremetjew M."/>
            <person name="Finn R."/>
            <person name="Kale V."/>
            <person name="Holt S."/>
            <person name="Cochrane G."/>
            <person name="Meng A."/>
            <person name="Brown T."/>
            <person name="Cohen L."/>
        </authorList>
    </citation>
    <scope>NUCLEOTIDE SEQUENCE</scope>
    <source>
        <strain evidence="3">Pbaha01</strain>
    </source>
</reference>
<feature type="region of interest" description="Disordered" evidence="1">
    <location>
        <begin position="54"/>
        <end position="145"/>
    </location>
</feature>